<dbReference type="InterPro" id="IPR005325">
    <property type="entry name" value="DUF308_memb"/>
</dbReference>
<protein>
    <submittedName>
        <fullName evidence="2">Uncharacterized protein</fullName>
    </submittedName>
</protein>
<comment type="caution">
    <text evidence="2">The sequence shown here is derived from an EMBL/GenBank/DDBJ whole genome shotgun (WGS) entry which is preliminary data.</text>
</comment>
<proteinExistence type="predicted"/>
<keyword evidence="1" id="KW-0472">Membrane</keyword>
<keyword evidence="1" id="KW-0812">Transmembrane</keyword>
<gene>
    <name evidence="2" type="ORF">H9865_03355</name>
</gene>
<reference evidence="2" key="1">
    <citation type="journal article" date="2021" name="PeerJ">
        <title>Extensive microbial diversity within the chicken gut microbiome revealed by metagenomics and culture.</title>
        <authorList>
            <person name="Gilroy R."/>
            <person name="Ravi A."/>
            <person name="Getino M."/>
            <person name="Pursley I."/>
            <person name="Horton D.L."/>
            <person name="Alikhan N.F."/>
            <person name="Baker D."/>
            <person name="Gharbi K."/>
            <person name="Hall N."/>
            <person name="Watson M."/>
            <person name="Adriaenssens E.M."/>
            <person name="Foster-Nyarko E."/>
            <person name="Jarju S."/>
            <person name="Secka A."/>
            <person name="Antonio M."/>
            <person name="Oren A."/>
            <person name="Chaudhuri R.R."/>
            <person name="La Ragione R."/>
            <person name="Hildebrand F."/>
            <person name="Pallen M.J."/>
        </authorList>
    </citation>
    <scope>NUCLEOTIDE SEQUENCE</scope>
    <source>
        <strain evidence="2">2239</strain>
    </source>
</reference>
<keyword evidence="1" id="KW-1133">Transmembrane helix</keyword>
<sequence>MRREAADGAGWMLAAGVLNALLAMVILANPLMSWFALSTVWGVYLGASGVALAAEAFASSRGKNAA</sequence>
<name>A0A9D1V2X8_9FIRM</name>
<evidence type="ECO:0000313" key="2">
    <source>
        <dbReference type="EMBL" id="HIX05136.1"/>
    </source>
</evidence>
<dbReference type="EMBL" id="DXFW01000008">
    <property type="protein sequence ID" value="HIX05136.1"/>
    <property type="molecule type" value="Genomic_DNA"/>
</dbReference>
<reference evidence="2" key="2">
    <citation type="submission" date="2021-04" db="EMBL/GenBank/DDBJ databases">
        <authorList>
            <person name="Gilroy R."/>
        </authorList>
    </citation>
    <scope>NUCLEOTIDE SEQUENCE</scope>
    <source>
        <strain evidence="2">2239</strain>
    </source>
</reference>
<dbReference type="Pfam" id="PF03729">
    <property type="entry name" value="DUF308"/>
    <property type="match status" value="1"/>
</dbReference>
<dbReference type="Proteomes" id="UP000824193">
    <property type="component" value="Unassembled WGS sequence"/>
</dbReference>
<dbReference type="AlphaFoldDB" id="A0A9D1V2X8"/>
<organism evidence="2 3">
    <name type="scientific">Candidatus Allofournierella pullicola</name>
    <dbReference type="NCBI Taxonomy" id="2838596"/>
    <lineage>
        <taxon>Bacteria</taxon>
        <taxon>Bacillati</taxon>
        <taxon>Bacillota</taxon>
        <taxon>Clostridia</taxon>
        <taxon>Eubacteriales</taxon>
        <taxon>Oscillospiraceae</taxon>
        <taxon>Allofournierella</taxon>
    </lineage>
</organism>
<accession>A0A9D1V2X8</accession>
<feature type="transmembrane region" description="Helical" evidence="1">
    <location>
        <begin position="9"/>
        <end position="28"/>
    </location>
</feature>
<feature type="transmembrane region" description="Helical" evidence="1">
    <location>
        <begin position="34"/>
        <end position="54"/>
    </location>
</feature>
<evidence type="ECO:0000256" key="1">
    <source>
        <dbReference type="SAM" id="Phobius"/>
    </source>
</evidence>
<evidence type="ECO:0000313" key="3">
    <source>
        <dbReference type="Proteomes" id="UP000824193"/>
    </source>
</evidence>